<comment type="caution">
    <text evidence="2">The sequence shown here is derived from an EMBL/GenBank/DDBJ whole genome shotgun (WGS) entry which is preliminary data.</text>
</comment>
<dbReference type="Gene3D" id="3.10.180.10">
    <property type="entry name" value="2,3-Dihydroxybiphenyl 1,2-Dioxygenase, domain 1"/>
    <property type="match status" value="2"/>
</dbReference>
<dbReference type="PROSITE" id="PS51819">
    <property type="entry name" value="VOC"/>
    <property type="match status" value="1"/>
</dbReference>
<dbReference type="PANTHER" id="PTHR33993">
    <property type="entry name" value="GLYOXALASE-RELATED"/>
    <property type="match status" value="1"/>
</dbReference>
<organism evidence="2 3">
    <name type="scientific">Halostreptopolyspora alba</name>
    <dbReference type="NCBI Taxonomy" id="2487137"/>
    <lineage>
        <taxon>Bacteria</taxon>
        <taxon>Bacillati</taxon>
        <taxon>Actinomycetota</taxon>
        <taxon>Actinomycetes</taxon>
        <taxon>Streptosporangiales</taxon>
        <taxon>Nocardiopsidaceae</taxon>
        <taxon>Halostreptopolyspora</taxon>
    </lineage>
</organism>
<evidence type="ECO:0000313" key="3">
    <source>
        <dbReference type="Proteomes" id="UP000269198"/>
    </source>
</evidence>
<dbReference type="Proteomes" id="UP000269198">
    <property type="component" value="Unassembled WGS sequence"/>
</dbReference>
<sequence>MTNPAPRPNAFCWMDLKTRDMPGTAEFFGDVLGWTFAVDEEDWRRATYIRVGGHRIGSVSDLAAPVYPPDLPAHTAYYIAVDDVDRRTEAAAAAGASVVLDPFDAGDQGRMATLVDPAGAAFSLWRGHAFHGWTAPSGEPHAPGRMVLACEHPRRAAAFYTRTLGGAPRGVSFVTAPASGSGVPQWELALSVADPEGVGERARERAGTAVAGAGGEDEPLVRILSPEGLSFGLLAAAA</sequence>
<dbReference type="InterPro" id="IPR004360">
    <property type="entry name" value="Glyas_Fos-R_dOase_dom"/>
</dbReference>
<dbReference type="InterPro" id="IPR037523">
    <property type="entry name" value="VOC_core"/>
</dbReference>
<dbReference type="SUPFAM" id="SSF54593">
    <property type="entry name" value="Glyoxalase/Bleomycin resistance protein/Dihydroxybiphenyl dioxygenase"/>
    <property type="match status" value="1"/>
</dbReference>
<dbReference type="AlphaFoldDB" id="A0A3N0EHY6"/>
<dbReference type="OrthoDB" id="9793039at2"/>
<dbReference type="EMBL" id="RJMB01000001">
    <property type="protein sequence ID" value="RNL87500.1"/>
    <property type="molecule type" value="Genomic_DNA"/>
</dbReference>
<evidence type="ECO:0000313" key="2">
    <source>
        <dbReference type="EMBL" id="RNL87500.1"/>
    </source>
</evidence>
<dbReference type="CDD" id="cd07247">
    <property type="entry name" value="SgaA_N_like"/>
    <property type="match status" value="1"/>
</dbReference>
<dbReference type="PANTHER" id="PTHR33993:SF14">
    <property type="entry name" value="GB|AAF24581.1"/>
    <property type="match status" value="1"/>
</dbReference>
<accession>A0A3N0EHY6</accession>
<dbReference type="Pfam" id="PF00903">
    <property type="entry name" value="Glyoxalase"/>
    <property type="match status" value="1"/>
</dbReference>
<dbReference type="RefSeq" id="WP_123199365.1">
    <property type="nucleotide sequence ID" value="NZ_RJMB01000001.1"/>
</dbReference>
<evidence type="ECO:0000259" key="1">
    <source>
        <dbReference type="PROSITE" id="PS51819"/>
    </source>
</evidence>
<proteinExistence type="predicted"/>
<feature type="domain" description="VOC" evidence="1">
    <location>
        <begin position="10"/>
        <end position="127"/>
    </location>
</feature>
<keyword evidence="3" id="KW-1185">Reference proteome</keyword>
<dbReference type="InterPro" id="IPR029068">
    <property type="entry name" value="Glyas_Bleomycin-R_OHBP_Dase"/>
</dbReference>
<name>A0A3N0EHY6_9ACTN</name>
<dbReference type="InterPro" id="IPR052164">
    <property type="entry name" value="Anthracycline_SecMetBiosynth"/>
</dbReference>
<protein>
    <submittedName>
        <fullName evidence="2">VOC family protein</fullName>
    </submittedName>
</protein>
<gene>
    <name evidence="2" type="ORF">EFW17_01415</name>
</gene>
<reference evidence="2 3" key="1">
    <citation type="submission" date="2018-11" db="EMBL/GenBank/DDBJ databases">
        <title>The genome draft of YIM 96095.</title>
        <authorList>
            <person name="Tang S.-K."/>
            <person name="Chunyu W.-X."/>
            <person name="Feng Y.-Z."/>
        </authorList>
    </citation>
    <scope>NUCLEOTIDE SEQUENCE [LARGE SCALE GENOMIC DNA]</scope>
    <source>
        <strain evidence="2 3">YIM 96095</strain>
    </source>
</reference>